<evidence type="ECO:0000256" key="1">
    <source>
        <dbReference type="SAM" id="MobiDB-lite"/>
    </source>
</evidence>
<evidence type="ECO:0000313" key="3">
    <source>
        <dbReference type="Proteomes" id="UP000015453"/>
    </source>
</evidence>
<sequence length="119" mass="12714">GEQVYSGSGYFDRTAEIVSRASSRRRCPHNLDRSSHTACSKVATKPARVGDVGDALSGFAFWKAMDLNLEATELRLGLPGGNEVESVQRSTSSSSNLLHSKRSSSEIEKNAGGSSPVQK</sequence>
<accession>S8DDY4</accession>
<proteinExistence type="predicted"/>
<feature type="non-terminal residue" evidence="2">
    <location>
        <position position="1"/>
    </location>
</feature>
<protein>
    <submittedName>
        <fullName evidence="2">Uncharacterized protein</fullName>
    </submittedName>
</protein>
<comment type="caution">
    <text evidence="2">The sequence shown here is derived from an EMBL/GenBank/DDBJ whole genome shotgun (WGS) entry which is preliminary data.</text>
</comment>
<feature type="compositionally biased region" description="Low complexity" evidence="1">
    <location>
        <begin position="87"/>
        <end position="98"/>
    </location>
</feature>
<evidence type="ECO:0000313" key="2">
    <source>
        <dbReference type="EMBL" id="EPS57587.1"/>
    </source>
</evidence>
<reference evidence="2 3" key="1">
    <citation type="journal article" date="2013" name="BMC Genomics">
        <title>The miniature genome of a carnivorous plant Genlisea aurea contains a low number of genes and short non-coding sequences.</title>
        <authorList>
            <person name="Leushkin E.V."/>
            <person name="Sutormin R.A."/>
            <person name="Nabieva E.R."/>
            <person name="Penin A.A."/>
            <person name="Kondrashov A.S."/>
            <person name="Logacheva M.D."/>
        </authorList>
    </citation>
    <scope>NUCLEOTIDE SEQUENCE [LARGE SCALE GENOMIC DNA]</scope>
</reference>
<keyword evidence="3" id="KW-1185">Reference proteome</keyword>
<feature type="region of interest" description="Disordered" evidence="1">
    <location>
        <begin position="81"/>
        <end position="119"/>
    </location>
</feature>
<dbReference type="Proteomes" id="UP000015453">
    <property type="component" value="Unassembled WGS sequence"/>
</dbReference>
<organism evidence="2 3">
    <name type="scientific">Genlisea aurea</name>
    <dbReference type="NCBI Taxonomy" id="192259"/>
    <lineage>
        <taxon>Eukaryota</taxon>
        <taxon>Viridiplantae</taxon>
        <taxon>Streptophyta</taxon>
        <taxon>Embryophyta</taxon>
        <taxon>Tracheophyta</taxon>
        <taxon>Spermatophyta</taxon>
        <taxon>Magnoliopsida</taxon>
        <taxon>eudicotyledons</taxon>
        <taxon>Gunneridae</taxon>
        <taxon>Pentapetalae</taxon>
        <taxon>asterids</taxon>
        <taxon>lamiids</taxon>
        <taxon>Lamiales</taxon>
        <taxon>Lentibulariaceae</taxon>
        <taxon>Genlisea</taxon>
    </lineage>
</organism>
<dbReference type="EMBL" id="AUSU01010071">
    <property type="protein sequence ID" value="EPS57587.1"/>
    <property type="molecule type" value="Genomic_DNA"/>
</dbReference>
<gene>
    <name evidence="2" type="ORF">M569_17230</name>
</gene>
<name>S8DDY4_9LAMI</name>
<dbReference type="AlphaFoldDB" id="S8DDY4"/>